<accession>Q4SJL0</accession>
<dbReference type="GO" id="GO:0005793">
    <property type="term" value="C:endoplasmic reticulum-Golgi intermediate compartment"/>
    <property type="evidence" value="ECO:0007669"/>
    <property type="project" value="TreeGrafter"/>
</dbReference>
<evidence type="ECO:0000256" key="10">
    <source>
        <dbReference type="SAM" id="MobiDB-lite"/>
    </source>
</evidence>
<keyword evidence="4" id="KW-0813">Transport</keyword>
<evidence type="ECO:0000256" key="11">
    <source>
        <dbReference type="SAM" id="Phobius"/>
    </source>
</evidence>
<dbReference type="PROSITE" id="PS01339">
    <property type="entry name" value="SURF4"/>
    <property type="match status" value="1"/>
</dbReference>
<protein>
    <recommendedName>
        <fullName evidence="3">Surfeit locus protein 4</fullName>
    </recommendedName>
</protein>
<keyword evidence="7" id="KW-0653">Protein transport</keyword>
<evidence type="ECO:0000256" key="5">
    <source>
        <dbReference type="ARBA" id="ARBA00022692"/>
    </source>
</evidence>
<sequence length="370" mass="41012">MQKRPKDPREELSGGRTSKQRNGVWEPSSSEEDDGDSEDSMSDLYPPHLFTLKNPTEEKMEGDGSGEEDDFQTDDDEDMEVDTPALQKRKKAQGGGTQKKFRNNRCKSGRKKGGSVNSCGSLNSTYPTWRACVSLAPFWRTASACGSSGTMQRDYIEATWSCGYFLATCFVLLNLLGQLGGCVLILSRNFVQYACFGLFGIIALQTVAYSILWDLKFLMRNLALGGGLLLLLAESRSEGKSMFAGVPSMGESSPKQYMQLGGRVLLVLMFMTLLHFDFNFFSILQNLVGTALIILVAIGFKTKLAALTLVLWLLVINVYFNAFWTIPAYKPMHDFLKYDFFQTTSVIGGLLLVVALGPGGVSMDEKKKEW</sequence>
<reference evidence="12" key="2">
    <citation type="submission" date="2004-02" db="EMBL/GenBank/DDBJ databases">
        <authorList>
            <consortium name="Genoscope"/>
            <consortium name="Whitehead Institute Centre for Genome Research"/>
        </authorList>
    </citation>
    <scope>NUCLEOTIDE SEQUENCE</scope>
</reference>
<evidence type="ECO:0000256" key="1">
    <source>
        <dbReference type="ARBA" id="ARBA00004477"/>
    </source>
</evidence>
<dbReference type="OrthoDB" id="7859621at2759"/>
<comment type="caution">
    <text evidence="12">The sequence shown here is derived from an EMBL/GenBank/DDBJ whole genome shotgun (WGS) entry which is preliminary data.</text>
</comment>
<evidence type="ECO:0000256" key="4">
    <source>
        <dbReference type="ARBA" id="ARBA00022448"/>
    </source>
</evidence>
<feature type="compositionally biased region" description="Basic residues" evidence="10">
    <location>
        <begin position="99"/>
        <end position="113"/>
    </location>
</feature>
<feature type="transmembrane region" description="Helical" evidence="11">
    <location>
        <begin position="256"/>
        <end position="274"/>
    </location>
</feature>
<dbReference type="InterPro" id="IPR002995">
    <property type="entry name" value="Surf4"/>
</dbReference>
<evidence type="ECO:0000256" key="7">
    <source>
        <dbReference type="ARBA" id="ARBA00022927"/>
    </source>
</evidence>
<evidence type="ECO:0000256" key="8">
    <source>
        <dbReference type="ARBA" id="ARBA00022989"/>
    </source>
</evidence>
<feature type="compositionally biased region" description="Basic and acidic residues" evidence="10">
    <location>
        <begin position="1"/>
        <end position="13"/>
    </location>
</feature>
<keyword evidence="8 11" id="KW-1133">Transmembrane helix</keyword>
<name>Q4SJL0_TETNG</name>
<dbReference type="GO" id="GO:0005789">
    <property type="term" value="C:endoplasmic reticulum membrane"/>
    <property type="evidence" value="ECO:0007669"/>
    <property type="project" value="UniProtKB-SubCell"/>
</dbReference>
<feature type="compositionally biased region" description="Acidic residues" evidence="10">
    <location>
        <begin position="64"/>
        <end position="81"/>
    </location>
</feature>
<evidence type="ECO:0000256" key="3">
    <source>
        <dbReference type="ARBA" id="ARBA00018454"/>
    </source>
</evidence>
<evidence type="ECO:0000313" key="12">
    <source>
        <dbReference type="EMBL" id="CAF99172.1"/>
    </source>
</evidence>
<keyword evidence="6" id="KW-0256">Endoplasmic reticulum</keyword>
<feature type="compositionally biased region" description="Acidic residues" evidence="10">
    <location>
        <begin position="29"/>
        <end position="41"/>
    </location>
</feature>
<feature type="transmembrane region" description="Helical" evidence="11">
    <location>
        <begin position="193"/>
        <end position="212"/>
    </location>
</feature>
<dbReference type="AlphaFoldDB" id="Q4SJL0"/>
<gene>
    <name evidence="12" type="ORF">GSTENG00017162001</name>
</gene>
<evidence type="ECO:0000256" key="6">
    <source>
        <dbReference type="ARBA" id="ARBA00022824"/>
    </source>
</evidence>
<evidence type="ECO:0000256" key="9">
    <source>
        <dbReference type="ARBA" id="ARBA00023136"/>
    </source>
</evidence>
<dbReference type="Pfam" id="PF05477">
    <property type="entry name" value="SURF2"/>
    <property type="match status" value="1"/>
</dbReference>
<feature type="region of interest" description="Disordered" evidence="10">
    <location>
        <begin position="1"/>
        <end position="117"/>
    </location>
</feature>
<dbReference type="EMBL" id="CAAE01014575">
    <property type="protein sequence ID" value="CAF99172.1"/>
    <property type="molecule type" value="Genomic_DNA"/>
</dbReference>
<dbReference type="Pfam" id="PF02077">
    <property type="entry name" value="SURF4"/>
    <property type="match status" value="1"/>
</dbReference>
<dbReference type="PANTHER" id="PTHR23427">
    <property type="entry name" value="SURFEIT LOCUS PROTEIN"/>
    <property type="match status" value="1"/>
</dbReference>
<keyword evidence="9 11" id="KW-0472">Membrane</keyword>
<feature type="transmembrane region" description="Helical" evidence="11">
    <location>
        <begin position="163"/>
        <end position="186"/>
    </location>
</feature>
<keyword evidence="5 11" id="KW-0812">Transmembrane</keyword>
<dbReference type="KEGG" id="tng:GSTEN00017162G001"/>
<reference evidence="12" key="1">
    <citation type="journal article" date="2004" name="Nature">
        <title>Genome duplication in the teleost fish Tetraodon nigroviridis reveals the early vertebrate proto-karyotype.</title>
        <authorList>
            <person name="Jaillon O."/>
            <person name="Aury J.-M."/>
            <person name="Brunet F."/>
            <person name="Petit J.-L."/>
            <person name="Stange-Thomann N."/>
            <person name="Mauceli E."/>
            <person name="Bouneau L."/>
            <person name="Fischer C."/>
            <person name="Ozouf-Costaz C."/>
            <person name="Bernot A."/>
            <person name="Nicaud S."/>
            <person name="Jaffe D."/>
            <person name="Fisher S."/>
            <person name="Lutfalla G."/>
            <person name="Dossat C."/>
            <person name="Segurens B."/>
            <person name="Dasilva C."/>
            <person name="Salanoubat M."/>
            <person name="Levy M."/>
            <person name="Boudet N."/>
            <person name="Castellano S."/>
            <person name="Anthouard V."/>
            <person name="Jubin C."/>
            <person name="Castelli V."/>
            <person name="Katinka M."/>
            <person name="Vacherie B."/>
            <person name="Biemont C."/>
            <person name="Skalli Z."/>
            <person name="Cattolico L."/>
            <person name="Poulain J."/>
            <person name="De Berardinis V."/>
            <person name="Cruaud C."/>
            <person name="Duprat S."/>
            <person name="Brottier P."/>
            <person name="Coutanceau J.-P."/>
            <person name="Gouzy J."/>
            <person name="Parra G."/>
            <person name="Lardier G."/>
            <person name="Chapple C."/>
            <person name="McKernan K.J."/>
            <person name="McEwan P."/>
            <person name="Bosak S."/>
            <person name="Kellis M."/>
            <person name="Volff J.-N."/>
            <person name="Guigo R."/>
            <person name="Zody M.C."/>
            <person name="Mesirov J."/>
            <person name="Lindblad-Toh K."/>
            <person name="Birren B."/>
            <person name="Nusbaum C."/>
            <person name="Kahn D."/>
            <person name="Robinson-Rechavi M."/>
            <person name="Laudet V."/>
            <person name="Schachter V."/>
            <person name="Quetier F."/>
            <person name="Saurin W."/>
            <person name="Scarpelli C."/>
            <person name="Wincker P."/>
            <person name="Lander E.S."/>
            <person name="Weissenbach J."/>
            <person name="Roest Crollius H."/>
        </authorList>
    </citation>
    <scope>NUCLEOTIDE SEQUENCE [LARGE SCALE GENOMIC DNA]</scope>
</reference>
<proteinExistence type="inferred from homology"/>
<evidence type="ECO:0000256" key="2">
    <source>
        <dbReference type="ARBA" id="ARBA00006945"/>
    </source>
</evidence>
<feature type="transmembrane region" description="Helical" evidence="11">
    <location>
        <begin position="307"/>
        <end position="328"/>
    </location>
</feature>
<dbReference type="InterPro" id="IPR045214">
    <property type="entry name" value="Surf1/Surf4"/>
</dbReference>
<dbReference type="PANTHER" id="PTHR23427:SF1">
    <property type="entry name" value="SURFEIT LOCUS PROTEIN 4"/>
    <property type="match status" value="1"/>
</dbReference>
<comment type="subcellular location">
    <subcellularLocation>
        <location evidence="1">Endoplasmic reticulum membrane</location>
        <topology evidence="1">Multi-pass membrane protein</topology>
    </subcellularLocation>
</comment>
<comment type="similarity">
    <text evidence="2">Belongs to the SURF4 family.</text>
</comment>
<feature type="transmembrane region" description="Helical" evidence="11">
    <location>
        <begin position="280"/>
        <end position="300"/>
    </location>
</feature>
<organism evidence="12">
    <name type="scientific">Tetraodon nigroviridis</name>
    <name type="common">Spotted green pufferfish</name>
    <name type="synonym">Chelonodon nigroviridis</name>
    <dbReference type="NCBI Taxonomy" id="99883"/>
    <lineage>
        <taxon>Eukaryota</taxon>
        <taxon>Metazoa</taxon>
        <taxon>Chordata</taxon>
        <taxon>Craniata</taxon>
        <taxon>Vertebrata</taxon>
        <taxon>Euteleostomi</taxon>
        <taxon>Actinopterygii</taxon>
        <taxon>Neopterygii</taxon>
        <taxon>Teleostei</taxon>
        <taxon>Neoteleostei</taxon>
        <taxon>Acanthomorphata</taxon>
        <taxon>Eupercaria</taxon>
        <taxon>Tetraodontiformes</taxon>
        <taxon>Tetradontoidea</taxon>
        <taxon>Tetraodontidae</taxon>
        <taxon>Tetraodon</taxon>
    </lineage>
</organism>
<dbReference type="GO" id="GO:0015031">
    <property type="term" value="P:protein transport"/>
    <property type="evidence" value="ECO:0007669"/>
    <property type="project" value="UniProtKB-KW"/>
</dbReference>
<dbReference type="InterPro" id="IPR008833">
    <property type="entry name" value="Surf2"/>
</dbReference>
<dbReference type="GO" id="GO:0007030">
    <property type="term" value="P:Golgi organization"/>
    <property type="evidence" value="ECO:0007669"/>
    <property type="project" value="TreeGrafter"/>
</dbReference>
<feature type="transmembrane region" description="Helical" evidence="11">
    <location>
        <begin position="340"/>
        <end position="361"/>
    </location>
</feature>